<dbReference type="Pfam" id="PF13675">
    <property type="entry name" value="PilJ"/>
    <property type="match status" value="1"/>
</dbReference>
<reference evidence="19 20" key="1">
    <citation type="submission" date="2007-11" db="EMBL/GenBank/DDBJ databases">
        <title>Complete sequence of chromosome of Shewanella baltica OS195.</title>
        <authorList>
            <consortium name="US DOE Joint Genome Institute"/>
            <person name="Copeland A."/>
            <person name="Lucas S."/>
            <person name="Lapidus A."/>
            <person name="Barry K."/>
            <person name="Glavina del Rio T."/>
            <person name="Dalin E."/>
            <person name="Tice H."/>
            <person name="Pitluck S."/>
            <person name="Chain P."/>
            <person name="Malfatti S."/>
            <person name="Shin M."/>
            <person name="Vergez L."/>
            <person name="Schmutz J."/>
            <person name="Larimer F."/>
            <person name="Land M."/>
            <person name="Hauser L."/>
            <person name="Kyrpides N."/>
            <person name="Kim E."/>
            <person name="Brettar I."/>
            <person name="Rodrigues J."/>
            <person name="Konstantinidis K."/>
            <person name="Klappenbach J."/>
            <person name="Hofle M."/>
            <person name="Tiedje J."/>
            <person name="Richardson P."/>
        </authorList>
    </citation>
    <scope>NUCLEOTIDE SEQUENCE [LARGE SCALE GENOMIC DNA]</scope>
    <source>
        <strain evidence="19 20">OS195</strain>
    </source>
</reference>
<dbReference type="PANTHER" id="PTHR24421">
    <property type="entry name" value="NITRATE/NITRITE SENSOR PROTEIN NARX-RELATED"/>
    <property type="match status" value="1"/>
</dbReference>
<dbReference type="InterPro" id="IPR011712">
    <property type="entry name" value="Sig_transdc_His_kin_sub3_dim/P"/>
</dbReference>
<evidence type="ECO:0000259" key="18">
    <source>
        <dbReference type="PROSITE" id="PS50885"/>
    </source>
</evidence>
<dbReference type="Gene3D" id="1.20.120.960">
    <property type="entry name" value="Histidine kinase NarX, sensor domain"/>
    <property type="match status" value="1"/>
</dbReference>
<dbReference type="Pfam" id="PF02518">
    <property type="entry name" value="HATPase_c"/>
    <property type="match status" value="1"/>
</dbReference>
<evidence type="ECO:0000256" key="14">
    <source>
        <dbReference type="PIRNR" id="PIRNR003167"/>
    </source>
</evidence>
<evidence type="ECO:0000256" key="17">
    <source>
        <dbReference type="SAM" id="Phobius"/>
    </source>
</evidence>
<evidence type="ECO:0000256" key="8">
    <source>
        <dbReference type="ARBA" id="ARBA00022741"/>
    </source>
</evidence>
<dbReference type="CDD" id="cd22899">
    <property type="entry name" value="NarQ_sensor"/>
    <property type="match status" value="1"/>
</dbReference>
<dbReference type="InterPro" id="IPR016380">
    <property type="entry name" value="Sig_transdc_His_kin_NarX/NarQ"/>
</dbReference>
<feature type="region of interest" description="Disordered" evidence="16">
    <location>
        <begin position="585"/>
        <end position="611"/>
    </location>
</feature>
<keyword evidence="5" id="KW-0597">Phosphoprotein</keyword>
<dbReference type="GO" id="GO:0046983">
    <property type="term" value="F:protein dimerization activity"/>
    <property type="evidence" value="ECO:0007669"/>
    <property type="project" value="UniProtKB-UniRule"/>
</dbReference>
<keyword evidence="3 14" id="KW-1003">Cell membrane</keyword>
<keyword evidence="7 17" id="KW-0812">Transmembrane</keyword>
<dbReference type="InterPro" id="IPR003660">
    <property type="entry name" value="HAMP_dom"/>
</dbReference>
<accession>A9L366</accession>
<evidence type="ECO:0000256" key="12">
    <source>
        <dbReference type="ARBA" id="ARBA00023012"/>
    </source>
</evidence>
<dbReference type="GO" id="GO:0000155">
    <property type="term" value="F:phosphorelay sensor kinase activity"/>
    <property type="evidence" value="ECO:0007669"/>
    <property type="project" value="UniProtKB-UniRule"/>
</dbReference>
<dbReference type="GO" id="GO:0005886">
    <property type="term" value="C:plasma membrane"/>
    <property type="evidence" value="ECO:0007669"/>
    <property type="project" value="UniProtKB-SubCell"/>
</dbReference>
<evidence type="ECO:0000256" key="9">
    <source>
        <dbReference type="ARBA" id="ARBA00022777"/>
    </source>
</evidence>
<dbReference type="PIRSF" id="PIRSF003167">
    <property type="entry name" value="STHK_NarX/NarQ"/>
    <property type="match status" value="1"/>
</dbReference>
<evidence type="ECO:0000313" key="20">
    <source>
        <dbReference type="Proteomes" id="UP000000770"/>
    </source>
</evidence>
<dbReference type="GO" id="GO:0005524">
    <property type="term" value="F:ATP binding"/>
    <property type="evidence" value="ECO:0007669"/>
    <property type="project" value="UniProtKB-UniRule"/>
</dbReference>
<keyword evidence="4 14" id="KW-0997">Cell inner membrane</keyword>
<comment type="catalytic activity">
    <reaction evidence="1 14">
        <text>ATP + protein L-histidine = ADP + protein N-phospho-L-histidine.</text>
        <dbReference type="EC" id="2.7.13.3"/>
    </reaction>
</comment>
<dbReference type="InterPro" id="IPR029095">
    <property type="entry name" value="NarX-like_N"/>
</dbReference>
<evidence type="ECO:0000313" key="19">
    <source>
        <dbReference type="EMBL" id="ABX50995.1"/>
    </source>
</evidence>
<evidence type="ECO:0000256" key="1">
    <source>
        <dbReference type="ARBA" id="ARBA00000085"/>
    </source>
</evidence>
<feature type="transmembrane region" description="Helical" evidence="17">
    <location>
        <begin position="153"/>
        <end position="173"/>
    </location>
</feature>
<evidence type="ECO:0000256" key="4">
    <source>
        <dbReference type="ARBA" id="ARBA00022519"/>
    </source>
</evidence>
<dbReference type="EMBL" id="CP000891">
    <property type="protein sequence ID" value="ABX50995.1"/>
    <property type="molecule type" value="Genomic_DNA"/>
</dbReference>
<evidence type="ECO:0000256" key="7">
    <source>
        <dbReference type="ARBA" id="ARBA00022692"/>
    </source>
</evidence>
<dbReference type="PANTHER" id="PTHR24421:SF10">
    <property type="entry name" value="NITRATE_NITRITE SENSOR PROTEIN NARQ"/>
    <property type="match status" value="1"/>
</dbReference>
<dbReference type="Proteomes" id="UP000000770">
    <property type="component" value="Chromosome"/>
</dbReference>
<dbReference type="InterPro" id="IPR003594">
    <property type="entry name" value="HATPase_dom"/>
</dbReference>
<dbReference type="SUPFAM" id="SSF55874">
    <property type="entry name" value="ATPase domain of HSP90 chaperone/DNA topoisomerase II/histidine kinase"/>
    <property type="match status" value="1"/>
</dbReference>
<evidence type="ECO:0000256" key="3">
    <source>
        <dbReference type="ARBA" id="ARBA00022475"/>
    </source>
</evidence>
<dbReference type="HOGENOM" id="CLU_000445_20_10_6"/>
<evidence type="ECO:0000256" key="6">
    <source>
        <dbReference type="ARBA" id="ARBA00022679"/>
    </source>
</evidence>
<keyword evidence="12 14" id="KW-0902">Two-component regulatory system</keyword>
<dbReference type="RefSeq" id="WP_006084161.1">
    <property type="nucleotide sequence ID" value="NC_009997.1"/>
</dbReference>
<evidence type="ECO:0000256" key="13">
    <source>
        <dbReference type="ARBA" id="ARBA00023136"/>
    </source>
</evidence>
<evidence type="ECO:0000256" key="2">
    <source>
        <dbReference type="ARBA" id="ARBA00004429"/>
    </source>
</evidence>
<dbReference type="Gene3D" id="1.20.5.1930">
    <property type="match status" value="1"/>
</dbReference>
<evidence type="ECO:0000256" key="15">
    <source>
        <dbReference type="SAM" id="Coils"/>
    </source>
</evidence>
<dbReference type="NCBIfam" id="NF008184">
    <property type="entry name" value="PRK10935.1"/>
    <property type="match status" value="1"/>
</dbReference>
<comment type="subcellular location">
    <subcellularLocation>
        <location evidence="2">Cell inner membrane</location>
        <topology evidence="2">Multi-pass membrane protein</topology>
    </subcellularLocation>
</comment>
<keyword evidence="11 17" id="KW-1133">Transmembrane helix</keyword>
<keyword evidence="13 14" id="KW-0472">Membrane</keyword>
<dbReference type="Gene3D" id="6.10.340.10">
    <property type="match status" value="1"/>
</dbReference>
<keyword evidence="6 14" id="KW-0808">Transferase</keyword>
<organism evidence="19 20">
    <name type="scientific">Shewanella baltica (strain OS195)</name>
    <dbReference type="NCBI Taxonomy" id="399599"/>
    <lineage>
        <taxon>Bacteria</taxon>
        <taxon>Pseudomonadati</taxon>
        <taxon>Pseudomonadota</taxon>
        <taxon>Gammaproteobacteria</taxon>
        <taxon>Alteromonadales</taxon>
        <taxon>Shewanellaceae</taxon>
        <taxon>Shewanella</taxon>
    </lineage>
</organism>
<evidence type="ECO:0000256" key="10">
    <source>
        <dbReference type="ARBA" id="ARBA00022840"/>
    </source>
</evidence>
<dbReference type="PROSITE" id="PS50885">
    <property type="entry name" value="HAMP"/>
    <property type="match status" value="1"/>
</dbReference>
<protein>
    <recommendedName>
        <fullName evidence="14">Sensor protein</fullName>
        <ecNumber evidence="14">2.7.13.3</ecNumber>
    </recommendedName>
</protein>
<keyword evidence="8 14" id="KW-0547">Nucleotide-binding</keyword>
<dbReference type="EC" id="2.7.13.3" evidence="14"/>
<dbReference type="InterPro" id="IPR036890">
    <property type="entry name" value="HATPase_C_sf"/>
</dbReference>
<name>A9L366_SHEB9</name>
<evidence type="ECO:0000256" key="16">
    <source>
        <dbReference type="SAM" id="MobiDB-lite"/>
    </source>
</evidence>
<gene>
    <name evidence="19" type="ordered locus">Sbal195_3835</name>
</gene>
<dbReference type="CDD" id="cd16917">
    <property type="entry name" value="HATPase_UhpB-NarQ-NarX-like"/>
    <property type="match status" value="1"/>
</dbReference>
<feature type="compositionally biased region" description="Polar residues" evidence="16">
    <location>
        <begin position="586"/>
        <end position="611"/>
    </location>
</feature>
<keyword evidence="15" id="KW-0175">Coiled coil</keyword>
<dbReference type="CDD" id="cd06225">
    <property type="entry name" value="HAMP"/>
    <property type="match status" value="1"/>
</dbReference>
<keyword evidence="9 14" id="KW-0418">Kinase</keyword>
<dbReference type="InterPro" id="IPR050482">
    <property type="entry name" value="Sensor_HK_TwoCompSys"/>
</dbReference>
<dbReference type="Gene3D" id="3.30.565.10">
    <property type="entry name" value="Histidine kinase-like ATPase, C-terminal domain"/>
    <property type="match status" value="1"/>
</dbReference>
<keyword evidence="10 14" id="KW-0067">ATP-binding</keyword>
<dbReference type="InterPro" id="IPR042295">
    <property type="entry name" value="NarX-like_N_sf"/>
</dbReference>
<dbReference type="AlphaFoldDB" id="A9L366"/>
<evidence type="ECO:0000256" key="5">
    <source>
        <dbReference type="ARBA" id="ARBA00022553"/>
    </source>
</evidence>
<dbReference type="KEGG" id="sbn:Sbal195_3835"/>
<feature type="coiled-coil region" evidence="15">
    <location>
        <begin position="229"/>
        <end position="263"/>
    </location>
</feature>
<dbReference type="GeneID" id="11773849"/>
<evidence type="ECO:0000256" key="11">
    <source>
        <dbReference type="ARBA" id="ARBA00022989"/>
    </source>
</evidence>
<sequence precursor="true">MNSGLMKRGSLTSKILGLMLVLILLSSSLSTFAIINLSYSLGDAKAINASGSLRMQSYRLMFYANSGSDAALDKIIEFENTLYSDTLKPSDSWFSPRKIADQYQLVIDKWLVMKYYIEQENSRDYVASLKDFVDTIDLLVLEMEHHAAFKLRLLAASQILGLSVMLIIAFVAVRFTKKKVVIPLQKLMESANTISKGNFEIEMPETEYIELTALTHALQKTAKELAMLYGDLESQVAEKTLALTRANNELAFLYDNLLTLNANKLDYKALKAALNQLKGYESLDYLRLIIQYPEQELEVIEADGGWPDMTQESTRFPLQFEQANLGYLELIADQTPNIALFNNFAIMLTRSIVIHNATEQRQQLALMEERGVIARELHDSLGQVLSFLKIQISLLRKNLDCSCRSPIVEAQLTEINEGVSTAYVQLRELLSTFRLTIKEPDLKSALEAMLEQLRAKTNIKITLDYKLAPQWLEAKQHIHILQITREATLNAIKHAEASLINIHCYKDDKGMVNIDVCDNGIGIGHLKERDQHFGIGIMHERASKLSGKVVFSNNEISRFNAATTTTIEQGSNKQDDALKPNHSFDLAQQSKGSSGTRVTLIFPSQQEPSNG</sequence>
<dbReference type="Pfam" id="PF07730">
    <property type="entry name" value="HisKA_3"/>
    <property type="match status" value="1"/>
</dbReference>
<feature type="domain" description="HAMP" evidence="18">
    <location>
        <begin position="178"/>
        <end position="230"/>
    </location>
</feature>
<proteinExistence type="predicted"/>